<reference evidence="4" key="3">
    <citation type="submission" date="2025-09" db="UniProtKB">
        <authorList>
            <consortium name="Ensembl"/>
        </authorList>
    </citation>
    <scope>IDENTIFICATION</scope>
</reference>
<dbReference type="Gene3D" id="1.20.890.10">
    <property type="entry name" value="cAMP-dependent protein kinase regulatory subunit, dimerization-anchoring domain"/>
    <property type="match status" value="1"/>
</dbReference>
<dbReference type="PANTHER" id="PTHR23356">
    <property type="entry name" value="DPY30-RELATED"/>
    <property type="match status" value="1"/>
</dbReference>
<comment type="similarity">
    <text evidence="1">Belongs to the dpy-30 family.</text>
</comment>
<feature type="compositionally biased region" description="Basic and acidic residues" evidence="3">
    <location>
        <begin position="137"/>
        <end position="161"/>
    </location>
</feature>
<dbReference type="InterPro" id="IPR037856">
    <property type="entry name" value="Sdc1/DPY30"/>
</dbReference>
<keyword evidence="2" id="KW-0175">Coiled coil</keyword>
<proteinExistence type="inferred from homology"/>
<feature type="region of interest" description="Disordered" evidence="3">
    <location>
        <begin position="118"/>
        <end position="303"/>
    </location>
</feature>
<dbReference type="CDD" id="cd22966">
    <property type="entry name" value="DD_DYDC-like"/>
    <property type="match status" value="1"/>
</dbReference>
<dbReference type="InterPro" id="IPR007858">
    <property type="entry name" value="Dpy-30_motif"/>
</dbReference>
<dbReference type="Proteomes" id="UP000265120">
    <property type="component" value="Chromosome 8"/>
</dbReference>
<sequence>MDSEYIKKHLGQCLAEGLAEVAERRPAKPVLFLARWLYKYNSNVVYESEKKAHLAVVQQELTKAREEALNQEKLKEEEEMKIIKTLEESEKVHVGCSDQEQTITGATDNITAEAEETVTTAHPAAVQGPEQVDENTEDKPADHIHDEESLVLKTEDLKPEETVSSEEQTTKAEEVTHQPSALPPKDQDQVDEDKTEKLGESTSATNDKPAETATPEEQRTEAEQELLVLQDQDKVDVHQTAKPTESIQVESTSSPRNENVKESAPPGQEDTSQEDQESCAASPEDQEKASALSKTTDEDVKNI</sequence>
<dbReference type="Pfam" id="PF05186">
    <property type="entry name" value="Dpy-30"/>
    <property type="match status" value="1"/>
</dbReference>
<evidence type="ECO:0000256" key="2">
    <source>
        <dbReference type="SAM" id="Coils"/>
    </source>
</evidence>
<dbReference type="PANTHER" id="PTHR23356:SF16">
    <property type="entry name" value="DPY30 DOMAIN CONTAINING 2"/>
    <property type="match status" value="1"/>
</dbReference>
<dbReference type="AlphaFoldDB" id="A0A3P8VCF5"/>
<feature type="compositionally biased region" description="Polar residues" evidence="3">
    <location>
        <begin position="241"/>
        <end position="257"/>
    </location>
</feature>
<evidence type="ECO:0000313" key="5">
    <source>
        <dbReference type="Proteomes" id="UP000265120"/>
    </source>
</evidence>
<accession>A0A3P8VCF5</accession>
<reference evidence="4 5" key="1">
    <citation type="journal article" date="2014" name="Nat. Genet.">
        <title>Whole-genome sequence of a flatfish provides insights into ZW sex chromosome evolution and adaptation to a benthic lifestyle.</title>
        <authorList>
            <person name="Chen S."/>
            <person name="Zhang G."/>
            <person name="Shao C."/>
            <person name="Huang Q."/>
            <person name="Liu G."/>
            <person name="Zhang P."/>
            <person name="Song W."/>
            <person name="An N."/>
            <person name="Chalopin D."/>
            <person name="Volff J.N."/>
            <person name="Hong Y."/>
            <person name="Li Q."/>
            <person name="Sha Z."/>
            <person name="Zhou H."/>
            <person name="Xie M."/>
            <person name="Yu Q."/>
            <person name="Liu Y."/>
            <person name="Xiang H."/>
            <person name="Wang N."/>
            <person name="Wu K."/>
            <person name="Yang C."/>
            <person name="Zhou Q."/>
            <person name="Liao X."/>
            <person name="Yang L."/>
            <person name="Hu Q."/>
            <person name="Zhang J."/>
            <person name="Meng L."/>
            <person name="Jin L."/>
            <person name="Tian Y."/>
            <person name="Lian J."/>
            <person name="Yang J."/>
            <person name="Miao G."/>
            <person name="Liu S."/>
            <person name="Liang Z."/>
            <person name="Yan F."/>
            <person name="Li Y."/>
            <person name="Sun B."/>
            <person name="Zhang H."/>
            <person name="Zhang J."/>
            <person name="Zhu Y."/>
            <person name="Du M."/>
            <person name="Zhao Y."/>
            <person name="Schartl M."/>
            <person name="Tang Q."/>
            <person name="Wang J."/>
        </authorList>
    </citation>
    <scope>NUCLEOTIDE SEQUENCE</scope>
</reference>
<dbReference type="GeneTree" id="ENSGT00940000177267"/>
<evidence type="ECO:0000256" key="3">
    <source>
        <dbReference type="SAM" id="MobiDB-lite"/>
    </source>
</evidence>
<organism evidence="4 5">
    <name type="scientific">Cynoglossus semilaevis</name>
    <name type="common">Tongue sole</name>
    <dbReference type="NCBI Taxonomy" id="244447"/>
    <lineage>
        <taxon>Eukaryota</taxon>
        <taxon>Metazoa</taxon>
        <taxon>Chordata</taxon>
        <taxon>Craniata</taxon>
        <taxon>Vertebrata</taxon>
        <taxon>Euteleostomi</taxon>
        <taxon>Actinopterygii</taxon>
        <taxon>Neopterygii</taxon>
        <taxon>Teleostei</taxon>
        <taxon>Neoteleostei</taxon>
        <taxon>Acanthomorphata</taxon>
        <taxon>Carangaria</taxon>
        <taxon>Pleuronectiformes</taxon>
        <taxon>Pleuronectoidei</taxon>
        <taxon>Cynoglossidae</taxon>
        <taxon>Cynoglossinae</taxon>
        <taxon>Cynoglossus</taxon>
    </lineage>
</organism>
<dbReference type="Ensembl" id="ENSCSET00000012020.1">
    <property type="protein sequence ID" value="ENSCSEP00000011879.1"/>
    <property type="gene ID" value="ENSCSEG00000007653.1"/>
</dbReference>
<dbReference type="InterPro" id="IPR049630">
    <property type="entry name" value="DYDC-like_DD"/>
</dbReference>
<protein>
    <submittedName>
        <fullName evidence="4">DPY30 domain-containing protein 2-like</fullName>
    </submittedName>
</protein>
<evidence type="ECO:0000313" key="4">
    <source>
        <dbReference type="Ensembl" id="ENSCSEP00000011879.1"/>
    </source>
</evidence>
<evidence type="ECO:0000256" key="1">
    <source>
        <dbReference type="ARBA" id="ARBA00010849"/>
    </source>
</evidence>
<feature type="coiled-coil region" evidence="2">
    <location>
        <begin position="54"/>
        <end position="81"/>
    </location>
</feature>
<feature type="compositionally biased region" description="Basic and acidic residues" evidence="3">
    <location>
        <begin position="185"/>
        <end position="199"/>
    </location>
</feature>
<name>A0A3P8VCF5_CYNSE</name>
<dbReference type="GO" id="GO:0048188">
    <property type="term" value="C:Set1C/COMPASS complex"/>
    <property type="evidence" value="ECO:0007669"/>
    <property type="project" value="InterPro"/>
</dbReference>
<keyword evidence="5" id="KW-1185">Reference proteome</keyword>
<reference evidence="4" key="2">
    <citation type="submission" date="2025-08" db="UniProtKB">
        <authorList>
            <consortium name="Ensembl"/>
        </authorList>
    </citation>
    <scope>IDENTIFICATION</scope>
</reference>